<dbReference type="PROSITE" id="PS00211">
    <property type="entry name" value="ABC_TRANSPORTER_1"/>
    <property type="match status" value="1"/>
</dbReference>
<keyword evidence="3" id="KW-0813">Transport</keyword>
<dbReference type="PANTHER" id="PTHR42788">
    <property type="entry name" value="TAURINE IMPORT ATP-BINDING PROTEIN-RELATED"/>
    <property type="match status" value="1"/>
</dbReference>
<dbReference type="SMART" id="SM00382">
    <property type="entry name" value="AAA"/>
    <property type="match status" value="1"/>
</dbReference>
<evidence type="ECO:0000259" key="8">
    <source>
        <dbReference type="PROSITE" id="PS50893"/>
    </source>
</evidence>
<dbReference type="PROSITE" id="PS50893">
    <property type="entry name" value="ABC_TRANSPORTER_2"/>
    <property type="match status" value="1"/>
</dbReference>
<protein>
    <submittedName>
        <fullName evidence="9">ABC transporter ATP-binding protein</fullName>
    </submittedName>
</protein>
<evidence type="ECO:0000256" key="6">
    <source>
        <dbReference type="ARBA" id="ARBA00022840"/>
    </source>
</evidence>
<dbReference type="EMBL" id="JADJOT010000010">
    <property type="protein sequence ID" value="MBK7955526.1"/>
    <property type="molecule type" value="Genomic_DNA"/>
</dbReference>
<dbReference type="Gene3D" id="3.40.50.300">
    <property type="entry name" value="P-loop containing nucleotide triphosphate hydrolases"/>
    <property type="match status" value="1"/>
</dbReference>
<dbReference type="AlphaFoldDB" id="A0A935W4L6"/>
<dbReference type="InterPro" id="IPR027417">
    <property type="entry name" value="P-loop_NTPase"/>
</dbReference>
<evidence type="ECO:0000256" key="5">
    <source>
        <dbReference type="ARBA" id="ARBA00022741"/>
    </source>
</evidence>
<dbReference type="InterPro" id="IPR017871">
    <property type="entry name" value="ABC_transporter-like_CS"/>
</dbReference>
<evidence type="ECO:0000313" key="9">
    <source>
        <dbReference type="EMBL" id="MBK7955526.1"/>
    </source>
</evidence>
<comment type="caution">
    <text evidence="9">The sequence shown here is derived from an EMBL/GenBank/DDBJ whole genome shotgun (WGS) entry which is preliminary data.</text>
</comment>
<evidence type="ECO:0000256" key="7">
    <source>
        <dbReference type="ARBA" id="ARBA00023136"/>
    </source>
</evidence>
<keyword evidence="7" id="KW-0472">Membrane</keyword>
<dbReference type="PANTHER" id="PTHR42788:SF7">
    <property type="entry name" value="NITRATE ABC TRANSPORTER ATP-BINDING PROTEIN"/>
    <property type="match status" value="1"/>
</dbReference>
<sequence length="261" mass="28027">MSPGLKLEGVGFAYDTTQVLQDINVSIPEGQLVSLLGASGSGKTTLLRLAAGLDPVGSGCLTWNGAPVVGPSLERGVVFQDYALFPWLSVVDNIEIAIAKARPTVRKAERLAEAGQYLRDLGLEVAIGKYPGELSGGMRQRAAIARALALGSPLLLMDEPFGALDPVNRARLQDLLLEVWELATPRKTIVFVTHDVDEAIYLGDRLIVLGSSPGRVIADLEVPLGRPRERRSLLDSHSLHALREQVAATLVQDTLQRLKAA</sequence>
<dbReference type="GO" id="GO:0005886">
    <property type="term" value="C:plasma membrane"/>
    <property type="evidence" value="ECO:0007669"/>
    <property type="project" value="UniProtKB-SubCell"/>
</dbReference>
<dbReference type="InterPro" id="IPR050166">
    <property type="entry name" value="ABC_transporter_ATP-bind"/>
</dbReference>
<comment type="subcellular location">
    <subcellularLocation>
        <location evidence="1">Cell membrane</location>
        <topology evidence="1">Peripheral membrane protein</topology>
    </subcellularLocation>
</comment>
<dbReference type="InterPro" id="IPR003593">
    <property type="entry name" value="AAA+_ATPase"/>
</dbReference>
<gene>
    <name evidence="9" type="ORF">IPK02_17105</name>
</gene>
<keyword evidence="4" id="KW-1003">Cell membrane</keyword>
<accession>A0A935W4L6</accession>
<evidence type="ECO:0000313" key="10">
    <source>
        <dbReference type="Proteomes" id="UP000706151"/>
    </source>
</evidence>
<evidence type="ECO:0000256" key="4">
    <source>
        <dbReference type="ARBA" id="ARBA00022475"/>
    </source>
</evidence>
<evidence type="ECO:0000256" key="1">
    <source>
        <dbReference type="ARBA" id="ARBA00004202"/>
    </source>
</evidence>
<organism evidence="9 10">
    <name type="scientific">Candidatus Accumulibacter affinis</name>
    <dbReference type="NCBI Taxonomy" id="2954384"/>
    <lineage>
        <taxon>Bacteria</taxon>
        <taxon>Pseudomonadati</taxon>
        <taxon>Pseudomonadota</taxon>
        <taxon>Betaproteobacteria</taxon>
        <taxon>Candidatus Accumulibacter</taxon>
    </lineage>
</organism>
<evidence type="ECO:0000256" key="2">
    <source>
        <dbReference type="ARBA" id="ARBA00005417"/>
    </source>
</evidence>
<keyword evidence="5" id="KW-0547">Nucleotide-binding</keyword>
<evidence type="ECO:0000256" key="3">
    <source>
        <dbReference type="ARBA" id="ARBA00022448"/>
    </source>
</evidence>
<name>A0A935W4L6_9PROT</name>
<proteinExistence type="inferred from homology"/>
<keyword evidence="6 9" id="KW-0067">ATP-binding</keyword>
<dbReference type="SUPFAM" id="SSF52540">
    <property type="entry name" value="P-loop containing nucleoside triphosphate hydrolases"/>
    <property type="match status" value="1"/>
</dbReference>
<reference evidence="9 10" key="1">
    <citation type="submission" date="2020-10" db="EMBL/GenBank/DDBJ databases">
        <title>Connecting structure to function with the recovery of over 1000 high-quality activated sludge metagenome-assembled genomes encoding full-length rRNA genes using long-read sequencing.</title>
        <authorList>
            <person name="Singleton C.M."/>
            <person name="Petriglieri F."/>
            <person name="Kristensen J.M."/>
            <person name="Kirkegaard R.H."/>
            <person name="Michaelsen T.Y."/>
            <person name="Andersen M.H."/>
            <person name="Karst S.M."/>
            <person name="Dueholm M.S."/>
            <person name="Nielsen P.H."/>
            <person name="Albertsen M."/>
        </authorList>
    </citation>
    <scope>NUCLEOTIDE SEQUENCE [LARGE SCALE GENOMIC DNA]</scope>
    <source>
        <strain evidence="9">Fred_18-Q3-R57-64_BAT3C.720</strain>
    </source>
</reference>
<dbReference type="GO" id="GO:0016887">
    <property type="term" value="F:ATP hydrolysis activity"/>
    <property type="evidence" value="ECO:0007669"/>
    <property type="project" value="InterPro"/>
</dbReference>
<feature type="domain" description="ABC transporter" evidence="8">
    <location>
        <begin position="5"/>
        <end position="236"/>
    </location>
</feature>
<dbReference type="InterPro" id="IPR003439">
    <property type="entry name" value="ABC_transporter-like_ATP-bd"/>
</dbReference>
<comment type="similarity">
    <text evidence="2">Belongs to the ABC transporter superfamily.</text>
</comment>
<dbReference type="Proteomes" id="UP000706151">
    <property type="component" value="Unassembled WGS sequence"/>
</dbReference>
<dbReference type="Pfam" id="PF00005">
    <property type="entry name" value="ABC_tran"/>
    <property type="match status" value="1"/>
</dbReference>
<dbReference type="GO" id="GO:0005524">
    <property type="term" value="F:ATP binding"/>
    <property type="evidence" value="ECO:0007669"/>
    <property type="project" value="UniProtKB-KW"/>
</dbReference>